<name>A0AC34G8B4_9BILA</name>
<evidence type="ECO:0000313" key="1">
    <source>
        <dbReference type="Proteomes" id="UP000887579"/>
    </source>
</evidence>
<protein>
    <submittedName>
        <fullName evidence="2">Uncharacterized protein</fullName>
    </submittedName>
</protein>
<dbReference type="Proteomes" id="UP000887579">
    <property type="component" value="Unplaced"/>
</dbReference>
<organism evidence="1 2">
    <name type="scientific">Panagrolaimus sp. ES5</name>
    <dbReference type="NCBI Taxonomy" id="591445"/>
    <lineage>
        <taxon>Eukaryota</taxon>
        <taxon>Metazoa</taxon>
        <taxon>Ecdysozoa</taxon>
        <taxon>Nematoda</taxon>
        <taxon>Chromadorea</taxon>
        <taxon>Rhabditida</taxon>
        <taxon>Tylenchina</taxon>
        <taxon>Panagrolaimomorpha</taxon>
        <taxon>Panagrolaimoidea</taxon>
        <taxon>Panagrolaimidae</taxon>
        <taxon>Panagrolaimus</taxon>
    </lineage>
</organism>
<sequence>MKLTIPTDEPENTAIYKGPVCSVKNGKECLLLFDGENLRIEKVATTIVAKHVRCEKGDEDEEMKPQVIEPPISIKVPAMAPKSTITTTTTTTTTMFVPPKEIKLQSDAEDEVSDGESSSDDEEQMLLEQIASSTQPPSNPEPLLSEKPIQQTLPIYTPSNYHHQQQLSPARTNSSTTYHPSPISTSSIIPTPPSKNSSLLEDLMMSDSSDSSESDSDSDNDEAEKSKPSDATIPSMTSSKSEPMDYTMNDKM</sequence>
<proteinExistence type="predicted"/>
<reference evidence="2" key="1">
    <citation type="submission" date="2022-11" db="UniProtKB">
        <authorList>
            <consortium name="WormBaseParasite"/>
        </authorList>
    </citation>
    <scope>IDENTIFICATION</scope>
</reference>
<accession>A0AC34G8B4</accession>
<evidence type="ECO:0000313" key="2">
    <source>
        <dbReference type="WBParaSite" id="ES5_v2.g25913.t1"/>
    </source>
</evidence>
<dbReference type="WBParaSite" id="ES5_v2.g25913.t1">
    <property type="protein sequence ID" value="ES5_v2.g25913.t1"/>
    <property type="gene ID" value="ES5_v2.g25913"/>
</dbReference>